<evidence type="ECO:0000256" key="3">
    <source>
        <dbReference type="ARBA" id="ARBA00020749"/>
    </source>
</evidence>
<dbReference type="PANTHER" id="PTHR22747">
    <property type="entry name" value="NUCLEOPLASMIN"/>
    <property type="match status" value="1"/>
</dbReference>
<feature type="compositionally biased region" description="Acidic residues" evidence="6">
    <location>
        <begin position="109"/>
        <end position="123"/>
    </location>
</feature>
<dbReference type="GO" id="GO:0000055">
    <property type="term" value="P:ribosomal large subunit export from nucleus"/>
    <property type="evidence" value="ECO:0007669"/>
    <property type="project" value="TreeGrafter"/>
</dbReference>
<proteinExistence type="inferred from homology"/>
<feature type="region of interest" description="Disordered" evidence="6">
    <location>
        <begin position="109"/>
        <end position="206"/>
    </location>
</feature>
<dbReference type="SUPFAM" id="SSF69203">
    <property type="entry name" value="Nucleoplasmin-like core domain"/>
    <property type="match status" value="1"/>
</dbReference>
<evidence type="ECO:0000256" key="6">
    <source>
        <dbReference type="SAM" id="MobiDB-lite"/>
    </source>
</evidence>
<dbReference type="GO" id="GO:0042274">
    <property type="term" value="P:ribosomal small subunit biogenesis"/>
    <property type="evidence" value="ECO:0007669"/>
    <property type="project" value="TreeGrafter"/>
</dbReference>
<evidence type="ECO:0000313" key="9">
    <source>
        <dbReference type="Proteomes" id="UP000664991"/>
    </source>
</evidence>
<reference evidence="8 9" key="1">
    <citation type="submission" date="2020-12" db="EMBL/GenBank/DDBJ databases">
        <title>De novo assembly of Tibetan sheep genome.</title>
        <authorList>
            <person name="Li X."/>
        </authorList>
    </citation>
    <scope>NUCLEOTIDE SEQUENCE [LARGE SCALE GENOMIC DNA]</scope>
    <source>
        <tissue evidence="8">Heart</tissue>
    </source>
</reference>
<dbReference type="GO" id="GO:0003723">
    <property type="term" value="F:RNA binding"/>
    <property type="evidence" value="ECO:0007669"/>
    <property type="project" value="TreeGrafter"/>
</dbReference>
<evidence type="ECO:0000313" key="8">
    <source>
        <dbReference type="EMBL" id="KAG5204768.1"/>
    </source>
</evidence>
<dbReference type="PANTHER" id="PTHR22747:SF28">
    <property type="entry name" value="NUCLEOPHOSMIN"/>
    <property type="match status" value="1"/>
</dbReference>
<evidence type="ECO:0000256" key="5">
    <source>
        <dbReference type="ARBA" id="ARBA00023242"/>
    </source>
</evidence>
<dbReference type="InterPro" id="IPR036824">
    <property type="entry name" value="Nucleoplasmin_core_dom_sf"/>
</dbReference>
<dbReference type="GO" id="GO:0006338">
    <property type="term" value="P:chromatin remodeling"/>
    <property type="evidence" value="ECO:0007669"/>
    <property type="project" value="TreeGrafter"/>
</dbReference>
<dbReference type="GO" id="GO:0042393">
    <property type="term" value="F:histone binding"/>
    <property type="evidence" value="ECO:0007669"/>
    <property type="project" value="TreeGrafter"/>
</dbReference>
<dbReference type="GO" id="GO:0005654">
    <property type="term" value="C:nucleoplasm"/>
    <property type="evidence" value="ECO:0007669"/>
    <property type="project" value="UniProtKB-SubCell"/>
</dbReference>
<evidence type="ECO:0000259" key="7">
    <source>
        <dbReference type="Pfam" id="PF03066"/>
    </source>
</evidence>
<name>A0A835ZYJ6_SHEEP</name>
<dbReference type="InterPro" id="IPR004301">
    <property type="entry name" value="Nucleoplasmin"/>
</dbReference>
<dbReference type="GO" id="GO:0042273">
    <property type="term" value="P:ribosomal large subunit biogenesis"/>
    <property type="evidence" value="ECO:0007669"/>
    <property type="project" value="TreeGrafter"/>
</dbReference>
<feature type="compositionally biased region" description="Basic and acidic residues" evidence="6">
    <location>
        <begin position="158"/>
        <end position="170"/>
    </location>
</feature>
<dbReference type="GO" id="GO:0005730">
    <property type="term" value="C:nucleolus"/>
    <property type="evidence" value="ECO:0007669"/>
    <property type="project" value="TreeGrafter"/>
</dbReference>
<dbReference type="Pfam" id="PF03066">
    <property type="entry name" value="Nucleoplasmin"/>
    <property type="match status" value="1"/>
</dbReference>
<keyword evidence="5" id="KW-0539">Nucleus</keyword>
<dbReference type="GO" id="GO:1990904">
    <property type="term" value="C:ribonucleoprotein complex"/>
    <property type="evidence" value="ECO:0007669"/>
    <property type="project" value="TreeGrafter"/>
</dbReference>
<keyword evidence="4" id="KW-0143">Chaperone</keyword>
<dbReference type="EMBL" id="JAEMGP010000009">
    <property type="protein sequence ID" value="KAG5204768.1"/>
    <property type="molecule type" value="Genomic_DNA"/>
</dbReference>
<dbReference type="GO" id="GO:0010824">
    <property type="term" value="P:regulation of centrosome duplication"/>
    <property type="evidence" value="ECO:0007669"/>
    <property type="project" value="TreeGrafter"/>
</dbReference>
<dbReference type="GO" id="GO:0000056">
    <property type="term" value="P:ribosomal small subunit export from nucleus"/>
    <property type="evidence" value="ECO:0007669"/>
    <property type="project" value="TreeGrafter"/>
</dbReference>
<organism evidence="8 9">
    <name type="scientific">Ovis aries</name>
    <name type="common">Sheep</name>
    <dbReference type="NCBI Taxonomy" id="9940"/>
    <lineage>
        <taxon>Eukaryota</taxon>
        <taxon>Metazoa</taxon>
        <taxon>Chordata</taxon>
        <taxon>Craniata</taxon>
        <taxon>Vertebrata</taxon>
        <taxon>Euteleostomi</taxon>
        <taxon>Mammalia</taxon>
        <taxon>Eutheria</taxon>
        <taxon>Laurasiatheria</taxon>
        <taxon>Artiodactyla</taxon>
        <taxon>Ruminantia</taxon>
        <taxon>Pecora</taxon>
        <taxon>Bovidae</taxon>
        <taxon>Caprinae</taxon>
        <taxon>Ovis</taxon>
    </lineage>
</organism>
<protein>
    <recommendedName>
        <fullName evidence="3">Nucleophosmin</fullName>
    </recommendedName>
</protein>
<gene>
    <name evidence="8" type="ORF">JEQ12_019213</name>
</gene>
<evidence type="ECO:0000256" key="2">
    <source>
        <dbReference type="ARBA" id="ARBA00010744"/>
    </source>
</evidence>
<dbReference type="GO" id="GO:0003682">
    <property type="term" value="F:chromatin binding"/>
    <property type="evidence" value="ECO:0007669"/>
    <property type="project" value="TreeGrafter"/>
</dbReference>
<feature type="domain" description="Nucleoplasmin core" evidence="7">
    <location>
        <begin position="20"/>
        <end position="106"/>
    </location>
</feature>
<dbReference type="InterPro" id="IPR024057">
    <property type="entry name" value="Nucleoplasmin_core_dom"/>
</dbReference>
<dbReference type="Gene3D" id="2.60.120.340">
    <property type="entry name" value="Nucleoplasmin core domain"/>
    <property type="match status" value="1"/>
</dbReference>
<dbReference type="Proteomes" id="UP000664991">
    <property type="component" value="Unassembled WGS sequence"/>
</dbReference>
<dbReference type="GO" id="GO:0005737">
    <property type="term" value="C:cytoplasm"/>
    <property type="evidence" value="ECO:0007669"/>
    <property type="project" value="TreeGrafter"/>
</dbReference>
<evidence type="ECO:0000256" key="4">
    <source>
        <dbReference type="ARBA" id="ARBA00023186"/>
    </source>
</evidence>
<dbReference type="GO" id="GO:0045944">
    <property type="term" value="P:positive regulation of transcription by RNA polymerase II"/>
    <property type="evidence" value="ECO:0007669"/>
    <property type="project" value="TreeGrafter"/>
</dbReference>
<comment type="caution">
    <text evidence="8">The sequence shown here is derived from an EMBL/GenBank/DDBJ whole genome shotgun (WGS) entry which is preliminary data.</text>
</comment>
<comment type="subcellular location">
    <subcellularLocation>
        <location evidence="1">Nucleus</location>
        <location evidence="1">Nucleoplasm</location>
    </subcellularLocation>
</comment>
<sequence>MEESVDMDMSPSRPQSYLSGCELKADRDYPFKADNDENEHQLSLRTVSLGAGAKDGLHIVEAEAMDYEGGPTEPTVSLGGFEITPPVVLRLKCGSGPVHISERHLVAAEEDAGSVDKEEEDAELLSISGKRSAPGSGSKVPQKKSKAYDDNFDEEVEEKAPVEKSVRDTPAKNAQKSNQNGKDSKRSTPRSKGQGSFKITGKKKHL</sequence>
<dbReference type="AlphaFoldDB" id="A0A835ZYJ6"/>
<dbReference type="GO" id="GO:0005813">
    <property type="term" value="C:centrosome"/>
    <property type="evidence" value="ECO:0007669"/>
    <property type="project" value="TreeGrafter"/>
</dbReference>
<evidence type="ECO:0000256" key="1">
    <source>
        <dbReference type="ARBA" id="ARBA00004642"/>
    </source>
</evidence>
<feature type="compositionally biased region" description="Polar residues" evidence="6">
    <location>
        <begin position="172"/>
        <end position="181"/>
    </location>
</feature>
<accession>A0A835ZYJ6</accession>
<comment type="similarity">
    <text evidence="2">Belongs to the nucleoplasmin family.</text>
</comment>